<dbReference type="Pfam" id="PF02954">
    <property type="entry name" value="HTH_8"/>
    <property type="match status" value="1"/>
</dbReference>
<dbReference type="GO" id="GO:0043565">
    <property type="term" value="F:sequence-specific DNA binding"/>
    <property type="evidence" value="ECO:0007669"/>
    <property type="project" value="InterPro"/>
</dbReference>
<evidence type="ECO:0000259" key="1">
    <source>
        <dbReference type="Pfam" id="PF02954"/>
    </source>
</evidence>
<protein>
    <recommendedName>
        <fullName evidence="1">DNA binding HTH domain-containing protein</fullName>
    </recommendedName>
</protein>
<evidence type="ECO:0000313" key="2">
    <source>
        <dbReference type="EMBL" id="MPM80093.1"/>
    </source>
</evidence>
<gene>
    <name evidence="2" type="ORF">SDC9_127139</name>
</gene>
<dbReference type="InterPro" id="IPR002197">
    <property type="entry name" value="HTH_Fis"/>
</dbReference>
<organism evidence="2">
    <name type="scientific">bioreactor metagenome</name>
    <dbReference type="NCBI Taxonomy" id="1076179"/>
    <lineage>
        <taxon>unclassified sequences</taxon>
        <taxon>metagenomes</taxon>
        <taxon>ecological metagenomes</taxon>
    </lineage>
</organism>
<dbReference type="EMBL" id="VSSQ01029813">
    <property type="protein sequence ID" value="MPM80093.1"/>
    <property type="molecule type" value="Genomic_DNA"/>
</dbReference>
<dbReference type="AlphaFoldDB" id="A0A645CT34"/>
<comment type="caution">
    <text evidence="2">The sequence shown here is derived from an EMBL/GenBank/DDBJ whole genome shotgun (WGS) entry which is preliminary data.</text>
</comment>
<proteinExistence type="predicted"/>
<dbReference type="Gene3D" id="1.10.10.60">
    <property type="entry name" value="Homeodomain-like"/>
    <property type="match status" value="1"/>
</dbReference>
<accession>A0A645CT34</accession>
<reference evidence="2" key="1">
    <citation type="submission" date="2019-08" db="EMBL/GenBank/DDBJ databases">
        <authorList>
            <person name="Kucharzyk K."/>
            <person name="Murdoch R.W."/>
            <person name="Higgins S."/>
            <person name="Loffler F."/>
        </authorList>
    </citation>
    <scope>NUCLEOTIDE SEQUENCE</scope>
</reference>
<name>A0A645CT34_9ZZZZ</name>
<feature type="domain" description="DNA binding HTH" evidence="1">
    <location>
        <begin position="10"/>
        <end position="36"/>
    </location>
</feature>
<sequence length="78" mass="8676">MKYQTLQSGLKKAHITKKAVAQSLGITPRTLQRKLRGQSPLLWEEACAIRARFFPYTELEALFADQPAGRPTAKGGPH</sequence>